<name>A0A0F9GP08_9ZZZZ</name>
<dbReference type="AlphaFoldDB" id="A0A0F9GP08"/>
<gene>
    <name evidence="2" type="ORF">LCGC14_2097950</name>
</gene>
<evidence type="ECO:0000256" key="1">
    <source>
        <dbReference type="SAM" id="Phobius"/>
    </source>
</evidence>
<keyword evidence="1" id="KW-0812">Transmembrane</keyword>
<feature type="transmembrane region" description="Helical" evidence="1">
    <location>
        <begin position="6"/>
        <end position="24"/>
    </location>
</feature>
<organism evidence="2">
    <name type="scientific">marine sediment metagenome</name>
    <dbReference type="NCBI Taxonomy" id="412755"/>
    <lineage>
        <taxon>unclassified sequences</taxon>
        <taxon>metagenomes</taxon>
        <taxon>ecological metagenomes</taxon>
    </lineage>
</organism>
<protein>
    <recommendedName>
        <fullName evidence="3">YvrJ family protein</fullName>
    </recommendedName>
</protein>
<dbReference type="EMBL" id="LAZR01025679">
    <property type="protein sequence ID" value="KKL71135.1"/>
    <property type="molecule type" value="Genomic_DNA"/>
</dbReference>
<proteinExistence type="predicted"/>
<comment type="caution">
    <text evidence="2">The sequence shown here is derived from an EMBL/GenBank/DDBJ whole genome shotgun (WGS) entry which is preliminary data.</text>
</comment>
<evidence type="ECO:0008006" key="3">
    <source>
        <dbReference type="Google" id="ProtNLM"/>
    </source>
</evidence>
<accession>A0A0F9GP08</accession>
<reference evidence="2" key="1">
    <citation type="journal article" date="2015" name="Nature">
        <title>Complex archaea that bridge the gap between prokaryotes and eukaryotes.</title>
        <authorList>
            <person name="Spang A."/>
            <person name="Saw J.H."/>
            <person name="Jorgensen S.L."/>
            <person name="Zaremba-Niedzwiedzka K."/>
            <person name="Martijn J."/>
            <person name="Lind A.E."/>
            <person name="van Eijk R."/>
            <person name="Schleper C."/>
            <person name="Guy L."/>
            <person name="Ettema T.J."/>
        </authorList>
    </citation>
    <scope>NUCLEOTIDE SEQUENCE</scope>
</reference>
<keyword evidence="1" id="KW-0472">Membrane</keyword>
<sequence length="53" mass="6202">MEEILRIVSAGGTPLLVVIGYILWKFDRRLVKIETTLNNHLKHLQDEKEEEGR</sequence>
<evidence type="ECO:0000313" key="2">
    <source>
        <dbReference type="EMBL" id="KKL71135.1"/>
    </source>
</evidence>
<keyword evidence="1" id="KW-1133">Transmembrane helix</keyword>